<dbReference type="PROSITE" id="PS51257">
    <property type="entry name" value="PROKAR_LIPOPROTEIN"/>
    <property type="match status" value="1"/>
</dbReference>
<dbReference type="EMBL" id="CP024847">
    <property type="protein sequence ID" value="AUR51944.1"/>
    <property type="molecule type" value="Genomic_DNA"/>
</dbReference>
<gene>
    <name evidence="2" type="ORF">CUN60_06415</name>
</gene>
<name>A0A2I7N656_9NEIS</name>
<organism evidence="2 3">
    <name type="scientific">Aquella oligotrophica</name>
    <dbReference type="NCBI Taxonomy" id="2067065"/>
    <lineage>
        <taxon>Bacteria</taxon>
        <taxon>Pseudomonadati</taxon>
        <taxon>Pseudomonadota</taxon>
        <taxon>Betaproteobacteria</taxon>
        <taxon>Neisseriales</taxon>
        <taxon>Neisseriaceae</taxon>
        <taxon>Aquella</taxon>
    </lineage>
</organism>
<dbReference type="AlphaFoldDB" id="A0A2I7N656"/>
<accession>A0A2I7N656</accession>
<feature type="chain" id="PRO_5014437754" evidence="1">
    <location>
        <begin position="32"/>
        <end position="524"/>
    </location>
</feature>
<keyword evidence="1" id="KW-0732">Signal</keyword>
<evidence type="ECO:0000313" key="3">
    <source>
        <dbReference type="Proteomes" id="UP000236655"/>
    </source>
</evidence>
<dbReference type="RefSeq" id="WP_102951240.1">
    <property type="nucleotide sequence ID" value="NZ_CP024847.1"/>
</dbReference>
<sequence>MNHKSLSLIKQMTLASAVLFGITACNSGGNANNNNNTNSNSLAISASSKMSANQHIQNTQNISGGMKDPQTSGYTMIVGAPYNTAGDKPAAQFYNDLLTRITNQSSLKISRILLNVDNPAQNPDIYGLNTTVANSGLAIQFIESVAKYNLTAQNKIEIYAFTDVEAGDQYGWGAWSVPADSVNIPSCNNVVSQNDLNHANMLKSVCWASYVNKLIVKDGYASNSIVGNAYDGQKSALQDTDLNREWLYNQESADNLNLGWISSGLKSWVNLNLIEVYDLDKGNDYATPRLDTVAPDGVDTLTTIYNMATKGQDIGMSVNYANGVDTLTGSFPGPQKLLTLAPGNAESDFESGMVGANIYQCAINHGSSDYGCDGTYTNNVDINATPDQQIMQSFGHIFNNAVDSPLGNNVYGAIPPATGWSIPQNSSVVYLLSTQYIGPVGSYAGSGKQCIDGTNCSCVASKYNPQASCGDENGFGSWGNYLSQFQSVASSFLTSQGCDSTNFPGGCGMGIYMYDYIPQQWFNN</sequence>
<feature type="signal peptide" evidence="1">
    <location>
        <begin position="1"/>
        <end position="31"/>
    </location>
</feature>
<dbReference type="KEGG" id="nba:CUN60_06415"/>
<evidence type="ECO:0000256" key="1">
    <source>
        <dbReference type="SAM" id="SignalP"/>
    </source>
</evidence>
<protein>
    <submittedName>
        <fullName evidence="2">Uncharacterized protein</fullName>
    </submittedName>
</protein>
<dbReference type="Proteomes" id="UP000236655">
    <property type="component" value="Chromosome"/>
</dbReference>
<reference evidence="3" key="1">
    <citation type="submission" date="2017-11" db="EMBL/GenBank/DDBJ databases">
        <authorList>
            <person name="Chan K.G."/>
            <person name="Lee L.S."/>
        </authorList>
    </citation>
    <scope>NUCLEOTIDE SEQUENCE [LARGE SCALE GENOMIC DNA]</scope>
    <source>
        <strain evidence="3">DSM 100970</strain>
    </source>
</reference>
<proteinExistence type="predicted"/>
<evidence type="ECO:0000313" key="2">
    <source>
        <dbReference type="EMBL" id="AUR51944.1"/>
    </source>
</evidence>
<keyword evidence="3" id="KW-1185">Reference proteome</keyword>